<comment type="caution">
    <text evidence="2">The sequence shown here is derived from an EMBL/GenBank/DDBJ whole genome shotgun (WGS) entry which is preliminary data.</text>
</comment>
<sequence length="83" mass="8859">MVAQDMGQAEGHDSVAGLSSAPTPVAPQPLQGSGGQFEAKGRLSQKNTEFIKLKMAGIDNKVGTLMCMVRNLQQSVDRILDQM</sequence>
<proteinExistence type="predicted"/>
<dbReference type="AlphaFoldDB" id="A0AAV7WA54"/>
<gene>
    <name evidence="2" type="ORF">NDU88_005338</name>
</gene>
<evidence type="ECO:0000313" key="3">
    <source>
        <dbReference type="Proteomes" id="UP001066276"/>
    </source>
</evidence>
<organism evidence="2 3">
    <name type="scientific">Pleurodeles waltl</name>
    <name type="common">Iberian ribbed newt</name>
    <dbReference type="NCBI Taxonomy" id="8319"/>
    <lineage>
        <taxon>Eukaryota</taxon>
        <taxon>Metazoa</taxon>
        <taxon>Chordata</taxon>
        <taxon>Craniata</taxon>
        <taxon>Vertebrata</taxon>
        <taxon>Euteleostomi</taxon>
        <taxon>Amphibia</taxon>
        <taxon>Batrachia</taxon>
        <taxon>Caudata</taxon>
        <taxon>Salamandroidea</taxon>
        <taxon>Salamandridae</taxon>
        <taxon>Pleurodelinae</taxon>
        <taxon>Pleurodeles</taxon>
    </lineage>
</organism>
<evidence type="ECO:0000313" key="2">
    <source>
        <dbReference type="EMBL" id="KAJ1209969.1"/>
    </source>
</evidence>
<feature type="region of interest" description="Disordered" evidence="1">
    <location>
        <begin position="1"/>
        <end position="41"/>
    </location>
</feature>
<keyword evidence="3" id="KW-1185">Reference proteome</keyword>
<evidence type="ECO:0000256" key="1">
    <source>
        <dbReference type="SAM" id="MobiDB-lite"/>
    </source>
</evidence>
<name>A0AAV7WA54_PLEWA</name>
<dbReference type="EMBL" id="JANPWB010000002">
    <property type="protein sequence ID" value="KAJ1209969.1"/>
    <property type="molecule type" value="Genomic_DNA"/>
</dbReference>
<dbReference type="Proteomes" id="UP001066276">
    <property type="component" value="Chromosome 1_2"/>
</dbReference>
<accession>A0AAV7WA54</accession>
<protein>
    <submittedName>
        <fullName evidence="2">Uncharacterized protein</fullName>
    </submittedName>
</protein>
<reference evidence="2" key="1">
    <citation type="journal article" date="2022" name="bioRxiv">
        <title>Sequencing and chromosome-scale assembly of the giantPleurodeles waltlgenome.</title>
        <authorList>
            <person name="Brown T."/>
            <person name="Elewa A."/>
            <person name="Iarovenko S."/>
            <person name="Subramanian E."/>
            <person name="Araus A.J."/>
            <person name="Petzold A."/>
            <person name="Susuki M."/>
            <person name="Suzuki K.-i.T."/>
            <person name="Hayashi T."/>
            <person name="Toyoda A."/>
            <person name="Oliveira C."/>
            <person name="Osipova E."/>
            <person name="Leigh N.D."/>
            <person name="Simon A."/>
            <person name="Yun M.H."/>
        </authorList>
    </citation>
    <scope>NUCLEOTIDE SEQUENCE</scope>
    <source>
        <strain evidence="2">20211129_DDA</strain>
        <tissue evidence="2">Liver</tissue>
    </source>
</reference>